<dbReference type="Proteomes" id="UP000285112">
    <property type="component" value="Unassembled WGS sequence"/>
</dbReference>
<gene>
    <name evidence="2" type="ORF">D5S19_16590</name>
</gene>
<accession>A0A419I3A7</accession>
<dbReference type="InterPro" id="IPR002509">
    <property type="entry name" value="NODB_dom"/>
</dbReference>
<dbReference type="Gene3D" id="3.20.20.370">
    <property type="entry name" value="Glycoside hydrolase/deacetylase"/>
    <property type="match status" value="1"/>
</dbReference>
<evidence type="ECO:0000313" key="3">
    <source>
        <dbReference type="Proteomes" id="UP000285112"/>
    </source>
</evidence>
<dbReference type="PANTHER" id="PTHR10587:SF137">
    <property type="entry name" value="4-DEOXY-4-FORMAMIDO-L-ARABINOSE-PHOSPHOUNDECAPRENOL DEFORMYLASE ARND-RELATED"/>
    <property type="match status" value="1"/>
</dbReference>
<sequence>MATTGRMGFRMAGNPGAGERVKKVLKAAVRSGTGAIGSVRAVRTTQPHVVLTFDDGPDPVGTERVLSTLAEHATTATFFVLTERVARFPRLLAETVAEGHEIALHGFDHCRLTRFRSREVVARVSGARRQLEDTLGAPVRWFRPPFGAQTPSTWRAIRRTGLEPVMWGPTAWDWLDEPVRDLAARAMERLVRGSILLAHDGYAGDPEQPSGIAPTFDRGELTAAVLEGIAERGLRGVSLADALAAGGTAERWAWFRR</sequence>
<dbReference type="AlphaFoldDB" id="A0A419I3A7"/>
<dbReference type="EMBL" id="QZFV01000086">
    <property type="protein sequence ID" value="RJQ84566.1"/>
    <property type="molecule type" value="Genomic_DNA"/>
</dbReference>
<evidence type="ECO:0000259" key="1">
    <source>
        <dbReference type="PROSITE" id="PS51677"/>
    </source>
</evidence>
<comment type="caution">
    <text evidence="2">The sequence shown here is derived from an EMBL/GenBank/DDBJ whole genome shotgun (WGS) entry which is preliminary data.</text>
</comment>
<dbReference type="CDD" id="cd10959">
    <property type="entry name" value="CE4_NodB_like_3"/>
    <property type="match status" value="1"/>
</dbReference>
<dbReference type="PROSITE" id="PS51677">
    <property type="entry name" value="NODB"/>
    <property type="match status" value="1"/>
</dbReference>
<reference evidence="2 3" key="1">
    <citation type="submission" date="2018-09" db="EMBL/GenBank/DDBJ databases">
        <title>YIM PH 21725 draft genome.</title>
        <authorList>
            <person name="Miao C."/>
        </authorList>
    </citation>
    <scope>NUCLEOTIDE SEQUENCE [LARGE SCALE GENOMIC DNA]</scope>
    <source>
        <strain evidence="3">YIM PH21725</strain>
    </source>
</reference>
<evidence type="ECO:0000313" key="2">
    <source>
        <dbReference type="EMBL" id="RJQ84566.1"/>
    </source>
</evidence>
<protein>
    <submittedName>
        <fullName evidence="2">Polysaccharide deacetylase family protein</fullName>
    </submittedName>
</protein>
<keyword evidence="3" id="KW-1185">Reference proteome</keyword>
<name>A0A419I3A7_9PSEU</name>
<dbReference type="Pfam" id="PF01522">
    <property type="entry name" value="Polysacc_deac_1"/>
    <property type="match status" value="1"/>
</dbReference>
<organism evidence="2 3">
    <name type="scientific">Amycolatopsis panacis</name>
    <dbReference type="NCBI Taxonomy" id="2340917"/>
    <lineage>
        <taxon>Bacteria</taxon>
        <taxon>Bacillati</taxon>
        <taxon>Actinomycetota</taxon>
        <taxon>Actinomycetes</taxon>
        <taxon>Pseudonocardiales</taxon>
        <taxon>Pseudonocardiaceae</taxon>
        <taxon>Amycolatopsis</taxon>
    </lineage>
</organism>
<dbReference type="GO" id="GO:0016810">
    <property type="term" value="F:hydrolase activity, acting on carbon-nitrogen (but not peptide) bonds"/>
    <property type="evidence" value="ECO:0007669"/>
    <property type="project" value="InterPro"/>
</dbReference>
<dbReference type="InterPro" id="IPR011330">
    <property type="entry name" value="Glyco_hydro/deAcase_b/a-brl"/>
</dbReference>
<proteinExistence type="predicted"/>
<dbReference type="OrthoDB" id="9763050at2"/>
<dbReference type="InterPro" id="IPR050248">
    <property type="entry name" value="Polysacc_deacetylase_ArnD"/>
</dbReference>
<dbReference type="SUPFAM" id="SSF88713">
    <property type="entry name" value="Glycoside hydrolase/deacetylase"/>
    <property type="match status" value="1"/>
</dbReference>
<dbReference type="PANTHER" id="PTHR10587">
    <property type="entry name" value="GLYCOSYL TRANSFERASE-RELATED"/>
    <property type="match status" value="1"/>
</dbReference>
<feature type="domain" description="NodB homology" evidence="1">
    <location>
        <begin position="47"/>
        <end position="237"/>
    </location>
</feature>
<dbReference type="GO" id="GO:0005975">
    <property type="term" value="P:carbohydrate metabolic process"/>
    <property type="evidence" value="ECO:0007669"/>
    <property type="project" value="InterPro"/>
</dbReference>